<reference evidence="3" key="1">
    <citation type="journal article" date="2016" name="Genome Announc.">
        <title>Genome sequences of three species of Hanseniaspora isolated from spontaneous wine fermentations.</title>
        <authorList>
            <person name="Sternes P.R."/>
            <person name="Lee D."/>
            <person name="Kutyna D.R."/>
            <person name="Borneman A.R."/>
        </authorList>
    </citation>
    <scope>NUCLEOTIDE SEQUENCE [LARGE SCALE GENOMIC DNA]</scope>
    <source>
        <strain evidence="3">AWRI3580</strain>
    </source>
</reference>
<proteinExistence type="predicted"/>
<feature type="compositionally biased region" description="Basic and acidic residues" evidence="1">
    <location>
        <begin position="9"/>
        <end position="24"/>
    </location>
</feature>
<protein>
    <submittedName>
        <fullName evidence="2">Uncharacterized protein</fullName>
    </submittedName>
</protein>
<feature type="compositionally biased region" description="Polar residues" evidence="1">
    <location>
        <begin position="164"/>
        <end position="175"/>
    </location>
</feature>
<feature type="compositionally biased region" description="Polar residues" evidence="1">
    <location>
        <begin position="75"/>
        <end position="101"/>
    </location>
</feature>
<feature type="compositionally biased region" description="Polar residues" evidence="1">
    <location>
        <begin position="25"/>
        <end position="35"/>
    </location>
</feature>
<dbReference type="EMBL" id="LPNN01000004">
    <property type="protein sequence ID" value="OEJ89454.1"/>
    <property type="molecule type" value="Genomic_DNA"/>
</dbReference>
<dbReference type="OrthoDB" id="3973179at2759"/>
<accession>A0A1E5RRI0</accession>
<evidence type="ECO:0000256" key="1">
    <source>
        <dbReference type="SAM" id="MobiDB-lite"/>
    </source>
</evidence>
<gene>
    <name evidence="2" type="ORF">AWRI3580_g2181</name>
</gene>
<sequence>MPSNILNKISEKLTGHEDQDEQQHSNKYQRQQSNRGSDDTEFGDYQSDSNSRSRNNRAGRDELGDHQRGAFAETSKGTNKSWDNTNNNMNARGYNSNSTGMGNEGMDEYGQTSNAYRESVNSSKQQKQNMNSYDDDQYGSSRNQRSSGRGFKDSWKSAADDENVQQGNDYVSNNF</sequence>
<evidence type="ECO:0000313" key="3">
    <source>
        <dbReference type="Proteomes" id="UP000095358"/>
    </source>
</evidence>
<evidence type="ECO:0000313" key="2">
    <source>
        <dbReference type="EMBL" id="OEJ89454.1"/>
    </source>
</evidence>
<organism evidence="2 3">
    <name type="scientific">Hanseniaspora uvarum</name>
    <name type="common">Yeast</name>
    <name type="synonym">Kloeckera apiculata</name>
    <dbReference type="NCBI Taxonomy" id="29833"/>
    <lineage>
        <taxon>Eukaryota</taxon>
        <taxon>Fungi</taxon>
        <taxon>Dikarya</taxon>
        <taxon>Ascomycota</taxon>
        <taxon>Saccharomycotina</taxon>
        <taxon>Saccharomycetes</taxon>
        <taxon>Saccharomycodales</taxon>
        <taxon>Saccharomycodaceae</taxon>
        <taxon>Hanseniaspora</taxon>
    </lineage>
</organism>
<feature type="compositionally biased region" description="Basic and acidic residues" evidence="1">
    <location>
        <begin position="150"/>
        <end position="159"/>
    </location>
</feature>
<keyword evidence="3" id="KW-1185">Reference proteome</keyword>
<feature type="compositionally biased region" description="Low complexity" evidence="1">
    <location>
        <begin position="139"/>
        <end position="149"/>
    </location>
</feature>
<dbReference type="Proteomes" id="UP000095358">
    <property type="component" value="Unassembled WGS sequence"/>
</dbReference>
<dbReference type="VEuPathDB" id="FungiDB:AWRI3580_g2181"/>
<comment type="caution">
    <text evidence="2">The sequence shown here is derived from an EMBL/GenBank/DDBJ whole genome shotgun (WGS) entry which is preliminary data.</text>
</comment>
<name>A0A1E5RRI0_HANUV</name>
<feature type="compositionally biased region" description="Basic and acidic residues" evidence="1">
    <location>
        <begin position="58"/>
        <end position="68"/>
    </location>
</feature>
<dbReference type="AlphaFoldDB" id="A0A1E5RRI0"/>
<feature type="compositionally biased region" description="Polar residues" evidence="1">
    <location>
        <begin position="110"/>
        <end position="132"/>
    </location>
</feature>
<feature type="region of interest" description="Disordered" evidence="1">
    <location>
        <begin position="1"/>
        <end position="175"/>
    </location>
</feature>